<dbReference type="AlphaFoldDB" id="A0A7X5ZPY9"/>
<organism evidence="2 3">
    <name type="scientific">Saccharomonospora amisosensis</name>
    <dbReference type="NCBI Taxonomy" id="1128677"/>
    <lineage>
        <taxon>Bacteria</taxon>
        <taxon>Bacillati</taxon>
        <taxon>Actinomycetota</taxon>
        <taxon>Actinomycetes</taxon>
        <taxon>Pseudonocardiales</taxon>
        <taxon>Pseudonocardiaceae</taxon>
        <taxon>Saccharomonospora</taxon>
    </lineage>
</organism>
<gene>
    <name evidence="2" type="ORF">FHU38_001546</name>
</gene>
<feature type="compositionally biased region" description="Low complexity" evidence="1">
    <location>
        <begin position="78"/>
        <end position="92"/>
    </location>
</feature>
<feature type="compositionally biased region" description="Basic and acidic residues" evidence="1">
    <location>
        <begin position="15"/>
        <end position="47"/>
    </location>
</feature>
<sequence length="92" mass="9730">MARDADRRCRACRFRQGERADLVQVGGEHDNPDDHHADDHHPDEHNHNASANQQHDNGGTAAETAGHDGRTDGDQRGARAATAATAASAASA</sequence>
<feature type="region of interest" description="Disordered" evidence="1">
    <location>
        <begin position="15"/>
        <end position="92"/>
    </location>
</feature>
<feature type="compositionally biased region" description="Basic and acidic residues" evidence="1">
    <location>
        <begin position="65"/>
        <end position="77"/>
    </location>
</feature>
<dbReference type="EMBL" id="JAAOYM010000001">
    <property type="protein sequence ID" value="NIJ11202.1"/>
    <property type="molecule type" value="Genomic_DNA"/>
</dbReference>
<evidence type="ECO:0000313" key="2">
    <source>
        <dbReference type="EMBL" id="NIJ11202.1"/>
    </source>
</evidence>
<dbReference type="Proteomes" id="UP000545493">
    <property type="component" value="Unassembled WGS sequence"/>
</dbReference>
<comment type="caution">
    <text evidence="2">The sequence shown here is derived from an EMBL/GenBank/DDBJ whole genome shotgun (WGS) entry which is preliminary data.</text>
</comment>
<keyword evidence="3" id="KW-1185">Reference proteome</keyword>
<name>A0A7X5ZPY9_9PSEU</name>
<reference evidence="2 3" key="1">
    <citation type="submission" date="2020-03" db="EMBL/GenBank/DDBJ databases">
        <title>Sequencing the genomes of 1000 actinobacteria strains.</title>
        <authorList>
            <person name="Klenk H.-P."/>
        </authorList>
    </citation>
    <scope>NUCLEOTIDE SEQUENCE [LARGE SCALE GENOMIC DNA]</scope>
    <source>
        <strain evidence="2 3">DSM 45685</strain>
    </source>
</reference>
<accession>A0A7X5ZPY9</accession>
<evidence type="ECO:0000313" key="3">
    <source>
        <dbReference type="Proteomes" id="UP000545493"/>
    </source>
</evidence>
<proteinExistence type="predicted"/>
<protein>
    <submittedName>
        <fullName evidence="2">Uncharacterized protein</fullName>
    </submittedName>
</protein>
<evidence type="ECO:0000256" key="1">
    <source>
        <dbReference type="SAM" id="MobiDB-lite"/>
    </source>
</evidence>